<accession>A0A8B6BW91</accession>
<evidence type="ECO:0008006" key="4">
    <source>
        <dbReference type="Google" id="ProtNLM"/>
    </source>
</evidence>
<dbReference type="PANTHER" id="PTHR48465">
    <property type="entry name" value="PROTEIN SSUH2 HOMOLOG"/>
    <property type="match status" value="1"/>
</dbReference>
<dbReference type="AlphaFoldDB" id="A0A8B6BW91"/>
<dbReference type="SUPFAM" id="SSF57938">
    <property type="entry name" value="DnaJ/Hsp40 cysteine-rich domain"/>
    <property type="match status" value="1"/>
</dbReference>
<dbReference type="PANTHER" id="PTHR48465:SF1">
    <property type="entry name" value="PROTEIN SSUH2 HOMOLOG"/>
    <property type="match status" value="1"/>
</dbReference>
<name>A0A8B6BW91_MYTGA</name>
<gene>
    <name evidence="2" type="ORF">MGAL_10B031343</name>
</gene>
<dbReference type="EMBL" id="UYJE01000761">
    <property type="protein sequence ID" value="VDH96102.1"/>
    <property type="molecule type" value="Genomic_DNA"/>
</dbReference>
<dbReference type="InterPro" id="IPR052789">
    <property type="entry name" value="SSUH2_homolog"/>
</dbReference>
<dbReference type="OrthoDB" id="3355217at2759"/>
<proteinExistence type="predicted"/>
<organism evidence="2 3">
    <name type="scientific">Mytilus galloprovincialis</name>
    <name type="common">Mediterranean mussel</name>
    <dbReference type="NCBI Taxonomy" id="29158"/>
    <lineage>
        <taxon>Eukaryota</taxon>
        <taxon>Metazoa</taxon>
        <taxon>Spiralia</taxon>
        <taxon>Lophotrochozoa</taxon>
        <taxon>Mollusca</taxon>
        <taxon>Bivalvia</taxon>
        <taxon>Autobranchia</taxon>
        <taxon>Pteriomorphia</taxon>
        <taxon>Mytilida</taxon>
        <taxon>Mytiloidea</taxon>
        <taxon>Mytilidae</taxon>
        <taxon>Mytilinae</taxon>
        <taxon>Mytilus</taxon>
    </lineage>
</organism>
<dbReference type="InterPro" id="IPR036410">
    <property type="entry name" value="HSP_DnaJ_Cys-rich_dom_sf"/>
</dbReference>
<sequence length="383" mass="43093">MDNSNSAEGGQTGEVPKYAGDMPDEDVDHNPDAAPPEPTAPTLDGLSPIPGYQNIGFSGDFLPPPPFEDVVQPPEERKDITNLSVISEDEARQALRLYVGENCCFGKKPVEELTFTELQSSNAFHYELDTYTEARSTEWTFVPYTGGPLDGPENGPAPGPWDIPAQCKKLFKDEKRESEVPHTATTKPCHNCFAVGFIRCWHCQGRGQNRCTSCSGSGKRMDDEEACPFCNGTGKRDCLTCHSKGNVICKICQGHRILKYFIQLTIKWHKHDDNHIVERTSLPDKLVKKVEGQTAFEETYPRVYPIQHFAEQEINNASASLISKHQYSMERILMQRHRVRIVPVTVCRYKWEDTDSDFIVYGLDKKVHAPDYPQQSCFGCSVL</sequence>
<evidence type="ECO:0000256" key="1">
    <source>
        <dbReference type="SAM" id="MobiDB-lite"/>
    </source>
</evidence>
<comment type="caution">
    <text evidence="2">The sequence shown here is derived from an EMBL/GenBank/DDBJ whole genome shotgun (WGS) entry which is preliminary data.</text>
</comment>
<feature type="region of interest" description="Disordered" evidence="1">
    <location>
        <begin position="1"/>
        <end position="72"/>
    </location>
</feature>
<protein>
    <recommendedName>
        <fullName evidence="4">Protein SSUH2 homolog</fullName>
    </recommendedName>
</protein>
<evidence type="ECO:0000313" key="2">
    <source>
        <dbReference type="EMBL" id="VDH96102.1"/>
    </source>
</evidence>
<dbReference type="Proteomes" id="UP000596742">
    <property type="component" value="Unassembled WGS sequence"/>
</dbReference>
<reference evidence="2" key="1">
    <citation type="submission" date="2018-11" db="EMBL/GenBank/DDBJ databases">
        <authorList>
            <person name="Alioto T."/>
            <person name="Alioto T."/>
        </authorList>
    </citation>
    <scope>NUCLEOTIDE SEQUENCE</scope>
</reference>
<keyword evidence="3" id="KW-1185">Reference proteome</keyword>
<evidence type="ECO:0000313" key="3">
    <source>
        <dbReference type="Proteomes" id="UP000596742"/>
    </source>
</evidence>